<dbReference type="PATRIC" id="fig|758793.3.peg.3733"/>
<feature type="domain" description="NADP-dependent oxidoreductase" evidence="2">
    <location>
        <begin position="48"/>
        <end position="286"/>
    </location>
</feature>
<keyword evidence="4" id="KW-1185">Reference proteome</keyword>
<dbReference type="PANTHER" id="PTHR42686">
    <property type="entry name" value="GH17980P-RELATED"/>
    <property type="match status" value="1"/>
</dbReference>
<dbReference type="InterPro" id="IPR020471">
    <property type="entry name" value="AKR"/>
</dbReference>
<protein>
    <submittedName>
        <fullName evidence="3">Aldo/keto reductase</fullName>
    </submittedName>
</protein>
<feature type="chain" id="PRO_5004381186" evidence="1">
    <location>
        <begin position="27"/>
        <end position="304"/>
    </location>
</feature>
<evidence type="ECO:0000259" key="2">
    <source>
        <dbReference type="Pfam" id="PF00248"/>
    </source>
</evidence>
<dbReference type="InterPro" id="IPR006311">
    <property type="entry name" value="TAT_signal"/>
</dbReference>
<dbReference type="Pfam" id="PF00248">
    <property type="entry name" value="Aldo_ket_red"/>
    <property type="match status" value="1"/>
</dbReference>
<dbReference type="PANTHER" id="PTHR42686:SF1">
    <property type="entry name" value="GH17980P-RELATED"/>
    <property type="match status" value="1"/>
</dbReference>
<dbReference type="GO" id="GO:0016491">
    <property type="term" value="F:oxidoreductase activity"/>
    <property type="evidence" value="ECO:0007669"/>
    <property type="project" value="InterPro"/>
</dbReference>
<dbReference type="InterPro" id="IPR023210">
    <property type="entry name" value="NADP_OxRdtase_dom"/>
</dbReference>
<keyword evidence="1" id="KW-0732">Signal</keyword>
<dbReference type="AlphaFoldDB" id="R4X295"/>
<dbReference type="EMBL" id="AP013059">
    <property type="protein sequence ID" value="BAN25487.1"/>
    <property type="molecule type" value="Genomic_DNA"/>
</dbReference>
<dbReference type="STRING" id="758793.BRPE64_BCDS08260"/>
<evidence type="ECO:0000313" key="4">
    <source>
        <dbReference type="Proteomes" id="UP000013966"/>
    </source>
</evidence>
<dbReference type="Proteomes" id="UP000013966">
    <property type="component" value="Chromosome 2"/>
</dbReference>
<organism evidence="3 4">
    <name type="scientific">Caballeronia insecticola</name>
    <dbReference type="NCBI Taxonomy" id="758793"/>
    <lineage>
        <taxon>Bacteria</taxon>
        <taxon>Pseudomonadati</taxon>
        <taxon>Pseudomonadota</taxon>
        <taxon>Betaproteobacteria</taxon>
        <taxon>Burkholderiales</taxon>
        <taxon>Burkholderiaceae</taxon>
        <taxon>Caballeronia</taxon>
    </lineage>
</organism>
<dbReference type="PROSITE" id="PS51318">
    <property type="entry name" value="TAT"/>
    <property type="match status" value="1"/>
</dbReference>
<dbReference type="HOGENOM" id="CLU_064726_0_0_4"/>
<reference evidence="3 4" key="1">
    <citation type="journal article" date="2013" name="Genome Announc.">
        <title>Complete Genome Sequence of Burkholderia sp. Strain RPE64, Bacterial Symbiont of the Bean Bug Riptortus pedestris.</title>
        <authorList>
            <person name="Shibata T.F."/>
            <person name="Maeda T."/>
            <person name="Nikoh N."/>
            <person name="Yamaguchi K."/>
            <person name="Oshima K."/>
            <person name="Hattori M."/>
            <person name="Nishiyama T."/>
            <person name="Hasebe M."/>
            <person name="Fukatsu T."/>
            <person name="Kikuchi Y."/>
            <person name="Shigenobu S."/>
        </authorList>
    </citation>
    <scope>NUCLEOTIDE SEQUENCE [LARGE SCALE GENOMIC DNA]</scope>
</reference>
<evidence type="ECO:0000313" key="3">
    <source>
        <dbReference type="EMBL" id="BAN25487.1"/>
    </source>
</evidence>
<dbReference type="OrthoDB" id="8563187at2"/>
<sequence length="304" mass="32767">MTTRRDFLRAAAAASLAAGIKHPANAQAAAQPMHTRPIPSTNEPLPVVGCGTWRTFDVDNNAARRRELADVLRVLFAAGGSVIDSSPMYGSSEAVAGALLTELDAHGKAFVATKVWTQGRDAGIAQMQESLRRFQQQRVDLMQIHNLLDWRTQLATLRDSKAAGKVRYIGITHYTSGAFAQVEDVLRAERVDFVQINYAANDRDAEARLLPLAAERGVAVIVNQPFGGGSLLGGLRNRPLPAFAQDIGCTSWAQLLLKFVLGNPAVTCVIPGTGRREYMIDNVHAGIGDYPDAALKKRIADAVA</sequence>
<dbReference type="NCBIfam" id="TIGR01409">
    <property type="entry name" value="TAT_signal_seq"/>
    <property type="match status" value="1"/>
</dbReference>
<dbReference type="Gene3D" id="3.20.20.100">
    <property type="entry name" value="NADP-dependent oxidoreductase domain"/>
    <property type="match status" value="1"/>
</dbReference>
<gene>
    <name evidence="3" type="ORF">BRPE64_BCDS08260</name>
</gene>
<dbReference type="KEGG" id="buo:BRPE64_BCDS08260"/>
<dbReference type="GO" id="GO:0005829">
    <property type="term" value="C:cytosol"/>
    <property type="evidence" value="ECO:0007669"/>
    <property type="project" value="TreeGrafter"/>
</dbReference>
<reference evidence="3 4" key="2">
    <citation type="journal article" date="2018" name="Int. J. Syst. Evol. Microbiol.">
        <title>Burkholderia insecticola sp. nov., a gut symbiotic bacterium of the bean bug Riptortus pedestris.</title>
        <authorList>
            <person name="Takeshita K."/>
            <person name="Tamaki H."/>
            <person name="Ohbayashi T."/>
            <person name="Meng X.-Y."/>
            <person name="Sone T."/>
            <person name="Mitani Y."/>
            <person name="Peeters C."/>
            <person name="Kikuchi Y."/>
            <person name="Vandamme P."/>
        </authorList>
    </citation>
    <scope>NUCLEOTIDE SEQUENCE [LARGE SCALE GENOMIC DNA]</scope>
    <source>
        <strain evidence="3">RPE64</strain>
    </source>
</reference>
<proteinExistence type="predicted"/>
<dbReference type="RefSeq" id="WP_016354917.1">
    <property type="nucleotide sequence ID" value="NC_021294.1"/>
</dbReference>
<dbReference type="CDD" id="cd19095">
    <property type="entry name" value="AKR_PA4992-like"/>
    <property type="match status" value="1"/>
</dbReference>
<accession>R4X295</accession>
<dbReference type="InterPro" id="IPR036812">
    <property type="entry name" value="NAD(P)_OxRdtase_dom_sf"/>
</dbReference>
<feature type="signal peptide" evidence="1">
    <location>
        <begin position="1"/>
        <end position="26"/>
    </location>
</feature>
<evidence type="ECO:0000256" key="1">
    <source>
        <dbReference type="SAM" id="SignalP"/>
    </source>
</evidence>
<dbReference type="InterPro" id="IPR019546">
    <property type="entry name" value="TAT_signal_bac_arc"/>
</dbReference>
<name>R4X295_9BURK</name>
<dbReference type="SUPFAM" id="SSF51430">
    <property type="entry name" value="NAD(P)-linked oxidoreductase"/>
    <property type="match status" value="1"/>
</dbReference>